<feature type="compositionally biased region" description="Polar residues" evidence="1">
    <location>
        <begin position="178"/>
        <end position="192"/>
    </location>
</feature>
<feature type="compositionally biased region" description="Polar residues" evidence="1">
    <location>
        <begin position="203"/>
        <end position="216"/>
    </location>
</feature>
<feature type="compositionally biased region" description="Polar residues" evidence="1">
    <location>
        <begin position="94"/>
        <end position="108"/>
    </location>
</feature>
<evidence type="ECO:0000259" key="2">
    <source>
        <dbReference type="PROSITE" id="PS50020"/>
    </source>
</evidence>
<dbReference type="PROSITE" id="PS01159">
    <property type="entry name" value="WW_DOMAIN_1"/>
    <property type="match status" value="1"/>
</dbReference>
<feature type="region of interest" description="Disordered" evidence="1">
    <location>
        <begin position="363"/>
        <end position="421"/>
    </location>
</feature>
<protein>
    <recommendedName>
        <fullName evidence="2">WW domain-containing protein</fullName>
    </recommendedName>
</protein>
<gene>
    <name evidence="3" type="ORF">N7493_005426</name>
</gene>
<dbReference type="Proteomes" id="UP001215712">
    <property type="component" value="Unassembled WGS sequence"/>
</dbReference>
<organism evidence="3 4">
    <name type="scientific">Penicillium malachiteum</name>
    <dbReference type="NCBI Taxonomy" id="1324776"/>
    <lineage>
        <taxon>Eukaryota</taxon>
        <taxon>Fungi</taxon>
        <taxon>Dikarya</taxon>
        <taxon>Ascomycota</taxon>
        <taxon>Pezizomycotina</taxon>
        <taxon>Eurotiomycetes</taxon>
        <taxon>Eurotiomycetidae</taxon>
        <taxon>Eurotiales</taxon>
        <taxon>Aspergillaceae</taxon>
        <taxon>Penicillium</taxon>
    </lineage>
</organism>
<dbReference type="EMBL" id="JAQJAN010000006">
    <property type="protein sequence ID" value="KAJ5727606.1"/>
    <property type="molecule type" value="Genomic_DNA"/>
</dbReference>
<feature type="compositionally biased region" description="Polar residues" evidence="1">
    <location>
        <begin position="363"/>
        <end position="395"/>
    </location>
</feature>
<feature type="region of interest" description="Disordered" evidence="1">
    <location>
        <begin position="1"/>
        <end position="25"/>
    </location>
</feature>
<accession>A0AAD6HNG7</accession>
<feature type="compositionally biased region" description="Polar residues" evidence="1">
    <location>
        <begin position="246"/>
        <end position="275"/>
    </location>
</feature>
<feature type="compositionally biased region" description="Low complexity" evidence="1">
    <location>
        <begin position="163"/>
        <end position="173"/>
    </location>
</feature>
<evidence type="ECO:0000256" key="1">
    <source>
        <dbReference type="SAM" id="MobiDB-lite"/>
    </source>
</evidence>
<name>A0AAD6HNG7_9EURO</name>
<reference evidence="3" key="1">
    <citation type="journal article" date="2023" name="IMA Fungus">
        <title>Comparative genomic study of the Penicillium genus elucidates a diverse pangenome and 15 lateral gene transfer events.</title>
        <authorList>
            <person name="Petersen C."/>
            <person name="Sorensen T."/>
            <person name="Nielsen M.R."/>
            <person name="Sondergaard T.E."/>
            <person name="Sorensen J.L."/>
            <person name="Fitzpatrick D.A."/>
            <person name="Frisvad J.C."/>
            <person name="Nielsen K.L."/>
        </authorList>
    </citation>
    <scope>NUCLEOTIDE SEQUENCE</scope>
    <source>
        <strain evidence="3">IBT 17514</strain>
    </source>
</reference>
<dbReference type="Gene3D" id="2.20.70.10">
    <property type="match status" value="1"/>
</dbReference>
<dbReference type="AlphaFoldDB" id="A0AAD6HNG7"/>
<feature type="compositionally biased region" description="Polar residues" evidence="1">
    <location>
        <begin position="76"/>
        <end position="87"/>
    </location>
</feature>
<comment type="caution">
    <text evidence="3">The sequence shown here is derived from an EMBL/GenBank/DDBJ whole genome shotgun (WGS) entry which is preliminary data.</text>
</comment>
<feature type="compositionally biased region" description="Low complexity" evidence="1">
    <location>
        <begin position="49"/>
        <end position="69"/>
    </location>
</feature>
<dbReference type="SUPFAM" id="SSF51045">
    <property type="entry name" value="WW domain"/>
    <property type="match status" value="1"/>
</dbReference>
<feature type="compositionally biased region" description="Polar residues" evidence="1">
    <location>
        <begin position="122"/>
        <end position="144"/>
    </location>
</feature>
<dbReference type="InterPro" id="IPR036020">
    <property type="entry name" value="WW_dom_sf"/>
</dbReference>
<dbReference type="PROSITE" id="PS50020">
    <property type="entry name" value="WW_DOMAIN_2"/>
    <property type="match status" value="1"/>
</dbReference>
<feature type="region of interest" description="Disordered" evidence="1">
    <location>
        <begin position="41"/>
        <end position="316"/>
    </location>
</feature>
<dbReference type="InterPro" id="IPR001202">
    <property type="entry name" value="WW_dom"/>
</dbReference>
<feature type="compositionally biased region" description="Polar residues" evidence="1">
    <location>
        <begin position="224"/>
        <end position="234"/>
    </location>
</feature>
<feature type="domain" description="WW" evidence="2">
    <location>
        <begin position="17"/>
        <end position="51"/>
    </location>
</feature>
<evidence type="ECO:0000313" key="4">
    <source>
        <dbReference type="Proteomes" id="UP001215712"/>
    </source>
</evidence>
<reference evidence="3" key="2">
    <citation type="submission" date="2023-01" db="EMBL/GenBank/DDBJ databases">
        <authorList>
            <person name="Petersen C."/>
        </authorList>
    </citation>
    <scope>NUCLEOTIDE SEQUENCE</scope>
    <source>
        <strain evidence="3">IBT 17514</strain>
    </source>
</reference>
<keyword evidence="4" id="KW-1185">Reference proteome</keyword>
<sequence>MAQDAPADTAGPSSPPPQMPDGWLPQWEGVQRKWYYVQRATGKSQWDIPTEPVVLTPSTTPTSIGTGPSQAPPSRPSTNSPQASGSRGTLADSARTSSSLNAQLNGQPGNIGPGPSGASDWYQHQGNQYTGHSYGQPVNGNQSGYIGVGQNHPNPSGNMAIASSSYYSNNPNPVHMGGQQSFMRNSWTQSANDLAAQGKQPHQRSPQQSLPANTGAISPPQPFYPSNRSPQANDWSRGEFPPRPLESSNSSLQGSEYNNVLGSRSQTSNAQSSEYAMSRSHSHQAAYQQPVAQVHDNSAGLPSHGYSEQPPASYNRYNNKHMARTQSGTGFNSMVFPPAVEPQNSAQYYQNPLIQAGMHQYLAQQPAQQPSGSMPSSNYPFQNANTGPQQHQWPTSDPRLSRTAESDPQFISGPWGSTPPS</sequence>
<evidence type="ECO:0000313" key="3">
    <source>
        <dbReference type="EMBL" id="KAJ5727606.1"/>
    </source>
</evidence>
<proteinExistence type="predicted"/>